<name>A0A151N7J9_ALLMI</name>
<dbReference type="EMBL" id="AKHW03003917">
    <property type="protein sequence ID" value="KYO32495.1"/>
    <property type="molecule type" value="Genomic_DNA"/>
</dbReference>
<comment type="caution">
    <text evidence="1">The sequence shown here is derived from an EMBL/GenBank/DDBJ whole genome shotgun (WGS) entry which is preliminary data.</text>
</comment>
<evidence type="ECO:0000313" key="2">
    <source>
        <dbReference type="Proteomes" id="UP000050525"/>
    </source>
</evidence>
<proteinExistence type="predicted"/>
<keyword evidence="2" id="KW-1185">Reference proteome</keyword>
<sequence>MDKMDISFLCGKCRLLKIAPRIHGAADLAKQAWEDAPTPRVSEATIQQDHFVEPMLPRARTPRPGQRCYTWD</sequence>
<dbReference type="Proteomes" id="UP000050525">
    <property type="component" value="Unassembled WGS sequence"/>
</dbReference>
<protein>
    <submittedName>
        <fullName evidence="1">Uncharacterized protein</fullName>
    </submittedName>
</protein>
<accession>A0A151N7J9</accession>
<reference evidence="1 2" key="1">
    <citation type="journal article" date="2012" name="Genome Biol.">
        <title>Sequencing three crocodilian genomes to illuminate the evolution of archosaurs and amniotes.</title>
        <authorList>
            <person name="St John J.A."/>
            <person name="Braun E.L."/>
            <person name="Isberg S.R."/>
            <person name="Miles L.G."/>
            <person name="Chong A.Y."/>
            <person name="Gongora J."/>
            <person name="Dalzell P."/>
            <person name="Moran C."/>
            <person name="Bed'hom B."/>
            <person name="Abzhanov A."/>
            <person name="Burgess S.C."/>
            <person name="Cooksey A.M."/>
            <person name="Castoe T.A."/>
            <person name="Crawford N.G."/>
            <person name="Densmore L.D."/>
            <person name="Drew J.C."/>
            <person name="Edwards S.V."/>
            <person name="Faircloth B.C."/>
            <person name="Fujita M.K."/>
            <person name="Greenwold M.J."/>
            <person name="Hoffmann F.G."/>
            <person name="Howard J.M."/>
            <person name="Iguchi T."/>
            <person name="Janes D.E."/>
            <person name="Khan S.Y."/>
            <person name="Kohno S."/>
            <person name="de Koning A.J."/>
            <person name="Lance S.L."/>
            <person name="McCarthy F.M."/>
            <person name="McCormack J.E."/>
            <person name="Merchant M.E."/>
            <person name="Peterson D.G."/>
            <person name="Pollock D.D."/>
            <person name="Pourmand N."/>
            <person name="Raney B.J."/>
            <person name="Roessler K.A."/>
            <person name="Sanford J.R."/>
            <person name="Sawyer R.H."/>
            <person name="Schmidt C.J."/>
            <person name="Triplett E.W."/>
            <person name="Tuberville T.D."/>
            <person name="Venegas-Anaya M."/>
            <person name="Howard J.T."/>
            <person name="Jarvis E.D."/>
            <person name="Guillette L.J.Jr."/>
            <person name="Glenn T.C."/>
            <person name="Green R.E."/>
            <person name="Ray D.A."/>
        </authorList>
    </citation>
    <scope>NUCLEOTIDE SEQUENCE [LARGE SCALE GENOMIC DNA]</scope>
    <source>
        <strain evidence="1">KSC_2009_1</strain>
    </source>
</reference>
<evidence type="ECO:0000313" key="1">
    <source>
        <dbReference type="EMBL" id="KYO32495.1"/>
    </source>
</evidence>
<gene>
    <name evidence="1" type="ORF">Y1Q_0020425</name>
</gene>
<organism evidence="1 2">
    <name type="scientific">Alligator mississippiensis</name>
    <name type="common">American alligator</name>
    <dbReference type="NCBI Taxonomy" id="8496"/>
    <lineage>
        <taxon>Eukaryota</taxon>
        <taxon>Metazoa</taxon>
        <taxon>Chordata</taxon>
        <taxon>Craniata</taxon>
        <taxon>Vertebrata</taxon>
        <taxon>Euteleostomi</taxon>
        <taxon>Archelosauria</taxon>
        <taxon>Archosauria</taxon>
        <taxon>Crocodylia</taxon>
        <taxon>Alligatoridae</taxon>
        <taxon>Alligatorinae</taxon>
        <taxon>Alligator</taxon>
    </lineage>
</organism>
<dbReference type="AlphaFoldDB" id="A0A151N7J9"/>